<dbReference type="RefSeq" id="WP_146369766.1">
    <property type="nucleotide sequence ID" value="NZ_SJPP01000001.1"/>
</dbReference>
<dbReference type="AlphaFoldDB" id="A0A5C6BJQ8"/>
<evidence type="ECO:0000313" key="1">
    <source>
        <dbReference type="EMBL" id="TWU12270.1"/>
    </source>
</evidence>
<dbReference type="InterPro" id="IPR025332">
    <property type="entry name" value="DUF4238"/>
</dbReference>
<evidence type="ECO:0000313" key="2">
    <source>
        <dbReference type="Proteomes" id="UP000320735"/>
    </source>
</evidence>
<protein>
    <recommendedName>
        <fullName evidence="3">DUF4238 domain-containing protein</fullName>
    </recommendedName>
</protein>
<proteinExistence type="predicted"/>
<reference evidence="1 2" key="1">
    <citation type="submission" date="2019-02" db="EMBL/GenBank/DDBJ databases">
        <title>Deep-cultivation of Planctomycetes and their phenomic and genomic characterization uncovers novel biology.</title>
        <authorList>
            <person name="Wiegand S."/>
            <person name="Jogler M."/>
            <person name="Boedeker C."/>
            <person name="Pinto D."/>
            <person name="Vollmers J."/>
            <person name="Rivas-Marin E."/>
            <person name="Kohn T."/>
            <person name="Peeters S.H."/>
            <person name="Heuer A."/>
            <person name="Rast P."/>
            <person name="Oberbeckmann S."/>
            <person name="Bunk B."/>
            <person name="Jeske O."/>
            <person name="Meyerdierks A."/>
            <person name="Storesund J.E."/>
            <person name="Kallscheuer N."/>
            <person name="Luecker S."/>
            <person name="Lage O.M."/>
            <person name="Pohl T."/>
            <person name="Merkel B.J."/>
            <person name="Hornburger P."/>
            <person name="Mueller R.-W."/>
            <person name="Bruemmer F."/>
            <person name="Labrenz M."/>
            <person name="Spormann A.M."/>
            <person name="Op Den Camp H."/>
            <person name="Overmann J."/>
            <person name="Amann R."/>
            <person name="Jetten M.S.M."/>
            <person name="Mascher T."/>
            <person name="Medema M.H."/>
            <person name="Devos D.P."/>
            <person name="Kaster A.-K."/>
            <person name="Ovreas L."/>
            <person name="Rohde M."/>
            <person name="Galperin M.Y."/>
            <person name="Jogler C."/>
        </authorList>
    </citation>
    <scope>NUCLEOTIDE SEQUENCE [LARGE SCALE GENOMIC DNA]</scope>
    <source>
        <strain evidence="1 2">CA54</strain>
    </source>
</reference>
<comment type="caution">
    <text evidence="1">The sequence shown here is derived from an EMBL/GenBank/DDBJ whole genome shotgun (WGS) entry which is preliminary data.</text>
</comment>
<gene>
    <name evidence="1" type="ORF">CA54_10930</name>
</gene>
<sequence length="278" mass="32007">MANSRRHHFAAKFYQKNFAEPIFSKHIRVYEADTRKWNSGPITPHGIGWFPHLYSMINDAGERTDEFENFLQQHVDGPADRAMKVAAEQPDNLTDEQRATIALFIGFAAARSPSMMNSTRDRYFEKAPTEKINDLEQVVRMWCGATNQSYSDTSMRDFMKPSQLRSMIIWAASIQERLLAWKWTFIRASRENPFITSDWPVFAEHHAEEDIHIMSFPISSEVAVIINSSGEIRTDISQDDGVRAMNLQTLERAQHFVICHQDSFPGDESLKHWPIANA</sequence>
<evidence type="ECO:0008006" key="3">
    <source>
        <dbReference type="Google" id="ProtNLM"/>
    </source>
</evidence>
<dbReference type="Proteomes" id="UP000320735">
    <property type="component" value="Unassembled WGS sequence"/>
</dbReference>
<accession>A0A5C6BJQ8</accession>
<dbReference type="Pfam" id="PF14022">
    <property type="entry name" value="DUF4238"/>
    <property type="match status" value="1"/>
</dbReference>
<organism evidence="1 2">
    <name type="scientific">Symmachiella macrocystis</name>
    <dbReference type="NCBI Taxonomy" id="2527985"/>
    <lineage>
        <taxon>Bacteria</taxon>
        <taxon>Pseudomonadati</taxon>
        <taxon>Planctomycetota</taxon>
        <taxon>Planctomycetia</taxon>
        <taxon>Planctomycetales</taxon>
        <taxon>Planctomycetaceae</taxon>
        <taxon>Symmachiella</taxon>
    </lineage>
</organism>
<keyword evidence="2" id="KW-1185">Reference proteome</keyword>
<dbReference type="OrthoDB" id="280786at2"/>
<name>A0A5C6BJQ8_9PLAN</name>
<dbReference type="EMBL" id="SJPP01000001">
    <property type="protein sequence ID" value="TWU12270.1"/>
    <property type="molecule type" value="Genomic_DNA"/>
</dbReference>